<evidence type="ECO:0000313" key="2">
    <source>
        <dbReference type="EMBL" id="SHL20888.1"/>
    </source>
</evidence>
<name>A0A1M6YRK4_9BACT</name>
<feature type="signal peptide" evidence="1">
    <location>
        <begin position="1"/>
        <end position="24"/>
    </location>
</feature>
<evidence type="ECO:0000256" key="1">
    <source>
        <dbReference type="SAM" id="SignalP"/>
    </source>
</evidence>
<keyword evidence="3" id="KW-1185">Reference proteome</keyword>
<dbReference type="AlphaFoldDB" id="A0A1M6YRK4"/>
<sequence>MKIRVFSCLLPVVFLFACGGEWVAEESSKVSCDISDVPFSTAQKISLSADGEKLYILDRYGHAYAYSRNEARTCAYELDRTPENPDGEIPVSMAENIEKVGSFLYYYDGISVLRYDDAEFSCDISLNAFALTPSFVYYAPSAGLGKNRITATGCVKTNVSFSAARVMALDASADRIVTVETSGALSDPPQRLVIYDEDGNALARSALAADDVNNSLHFCSATRVRFGAAFVALLDVKCGYLGVFSLDGELMHRLDLSEMGIRNAVDMDIVRDDLFLLTSSSVYPLYFLDFSSFAFGEERM</sequence>
<feature type="chain" id="PRO_5013155804" description="DUF5050 domain-containing protein" evidence="1">
    <location>
        <begin position="25"/>
        <end position="300"/>
    </location>
</feature>
<dbReference type="Proteomes" id="UP000184275">
    <property type="component" value="Unassembled WGS sequence"/>
</dbReference>
<dbReference type="PROSITE" id="PS51257">
    <property type="entry name" value="PROKAR_LIPOPROTEIN"/>
    <property type="match status" value="1"/>
</dbReference>
<dbReference type="RefSeq" id="WP_073306156.1">
    <property type="nucleotide sequence ID" value="NZ_FRAW01000047.1"/>
</dbReference>
<keyword evidence="1" id="KW-0732">Signal</keyword>
<evidence type="ECO:0000313" key="3">
    <source>
        <dbReference type="Proteomes" id="UP000184275"/>
    </source>
</evidence>
<organism evidence="2 3">
    <name type="scientific">Fibrobacter intestinalis</name>
    <dbReference type="NCBI Taxonomy" id="28122"/>
    <lineage>
        <taxon>Bacteria</taxon>
        <taxon>Pseudomonadati</taxon>
        <taxon>Fibrobacterota</taxon>
        <taxon>Fibrobacteria</taxon>
        <taxon>Fibrobacterales</taxon>
        <taxon>Fibrobacteraceae</taxon>
        <taxon>Fibrobacter</taxon>
    </lineage>
</organism>
<gene>
    <name evidence="2" type="ORF">SAMN05720469_1478</name>
</gene>
<accession>A0A1M6YRK4</accession>
<evidence type="ECO:0008006" key="4">
    <source>
        <dbReference type="Google" id="ProtNLM"/>
    </source>
</evidence>
<dbReference type="EMBL" id="FRAW01000047">
    <property type="protein sequence ID" value="SHL20888.1"/>
    <property type="molecule type" value="Genomic_DNA"/>
</dbReference>
<protein>
    <recommendedName>
        <fullName evidence="4">DUF5050 domain-containing protein</fullName>
    </recommendedName>
</protein>
<proteinExistence type="predicted"/>
<reference evidence="3" key="1">
    <citation type="submission" date="2016-11" db="EMBL/GenBank/DDBJ databases">
        <authorList>
            <person name="Varghese N."/>
            <person name="Submissions S."/>
        </authorList>
    </citation>
    <scope>NUCLEOTIDE SEQUENCE [LARGE SCALE GENOMIC DNA]</scope>
    <source>
        <strain evidence="3">UWOS</strain>
    </source>
</reference>